<dbReference type="Pfam" id="PF00394">
    <property type="entry name" value="Cu-oxidase"/>
    <property type="match status" value="1"/>
</dbReference>
<dbReference type="InterPro" id="IPR034279">
    <property type="entry name" value="CuRO_3_CopA"/>
</dbReference>
<keyword evidence="1" id="KW-0479">Metal-binding</keyword>
<dbReference type="CDD" id="cd13896">
    <property type="entry name" value="CuRO_3_CopA"/>
    <property type="match status" value="1"/>
</dbReference>
<proteinExistence type="predicted"/>
<evidence type="ECO:0000259" key="4">
    <source>
        <dbReference type="Pfam" id="PF00394"/>
    </source>
</evidence>
<organism evidence="7 8">
    <name type="scientific">Halomonas urmiana</name>
    <dbReference type="NCBI Taxonomy" id="490901"/>
    <lineage>
        <taxon>Bacteria</taxon>
        <taxon>Pseudomonadati</taxon>
        <taxon>Pseudomonadota</taxon>
        <taxon>Gammaproteobacteria</taxon>
        <taxon>Oceanospirillales</taxon>
        <taxon>Halomonadaceae</taxon>
        <taxon>Halomonas</taxon>
    </lineage>
</organism>
<sequence length="580" mass="63932">MSGSGVIHHPLTRRQILKGGAALGLGSAAALGVRPGWADPWGRTSVYAQGAEEGPEVALAIRREALPIDGQSARPMTINGTSPGPLIRLQEGQEAVLKVTNLLDEPTSIHWHGLILPPGMDGVPGVSFAGIAPGETFTYRFPVRQNGTYWYHSHSGLQEQLGHAGPLIIDAAEREPFRYDREHVLLLTDWTFEDPMSVFRNLKTAEGYYNAQERTVADFFADVREKGFAATAEMRSMWAKMRMSSRDIADVTGSTYTYLLNGQAPEENWTALFKRGERVRLRVINGSAMSYFDVRIPGLKMTVVAADGQPVQPVPVDEFRIAVAETYDVLVAPEDDTAYTIFAETMDRSGYARATLAPREGMTAALPERRTIADRGMEAMGAHGMAGMDAAGSQGMPGMDHADMQGVAGERRRMSANGMLAAGMAQPGSRFGQAGIGITPGERRTLVYGDLKAFTPWPDRREPERELELHLTGNMERYIWSFDGKTFSEMTGPLHFHHGERLRLILINDTMMEHPIHLHGMWMELENGHGALIPRKHTLNVKPGERTSALITADAEGSWAFHCHLLYHMKAGMFRVVQVS</sequence>
<dbReference type="InterPro" id="IPR034282">
    <property type="entry name" value="CuRO_2_CopA"/>
</dbReference>
<dbReference type="Pfam" id="PF07731">
    <property type="entry name" value="Cu-oxidase_2"/>
    <property type="match status" value="1"/>
</dbReference>
<evidence type="ECO:0000313" key="7">
    <source>
        <dbReference type="EMBL" id="TLF52261.1"/>
    </source>
</evidence>
<dbReference type="InterPro" id="IPR045087">
    <property type="entry name" value="Cu-oxidase_fam"/>
</dbReference>
<keyword evidence="8" id="KW-1185">Reference proteome</keyword>
<feature type="domain" description="Plastocyanin-like" evidence="6">
    <location>
        <begin position="66"/>
        <end position="172"/>
    </location>
</feature>
<dbReference type="GO" id="GO:0042597">
    <property type="term" value="C:periplasmic space"/>
    <property type="evidence" value="ECO:0007669"/>
    <property type="project" value="InterPro"/>
</dbReference>
<evidence type="ECO:0000313" key="8">
    <source>
        <dbReference type="Proteomes" id="UP000306973"/>
    </source>
</evidence>
<dbReference type="InterPro" id="IPR008972">
    <property type="entry name" value="Cupredoxin"/>
</dbReference>
<dbReference type="Pfam" id="PF07732">
    <property type="entry name" value="Cu-oxidase_3"/>
    <property type="match status" value="1"/>
</dbReference>
<reference evidence="7 8" key="1">
    <citation type="journal article" date="2007" name="Int. J. Syst. Evol. Microbiol.">
        <title>Halomonas saccharevitans sp. nov., Halomonas arcis sp. nov. and Halomonas subterranea sp. nov., halophilic bacteria isolated from hypersaline environments of China.</title>
        <authorList>
            <person name="Xu X.W."/>
            <person name="Wu Y.H."/>
            <person name="Zhou Z."/>
            <person name="Wang C.S."/>
            <person name="Zhou Y.G."/>
            <person name="Zhang H.B."/>
            <person name="Wang Y."/>
            <person name="Wu M."/>
        </authorList>
    </citation>
    <scope>NUCLEOTIDE SEQUENCE [LARGE SCALE GENOMIC DNA]</scope>
    <source>
        <strain evidence="7 8">TBZ3</strain>
    </source>
</reference>
<evidence type="ECO:0000259" key="5">
    <source>
        <dbReference type="Pfam" id="PF07731"/>
    </source>
</evidence>
<dbReference type="Gene3D" id="2.60.40.420">
    <property type="entry name" value="Cupredoxins - blue copper proteins"/>
    <property type="match status" value="3"/>
</dbReference>
<dbReference type="CDD" id="cd13874">
    <property type="entry name" value="CuRO_2_CopA"/>
    <property type="match status" value="1"/>
</dbReference>
<dbReference type="InterPro" id="IPR011706">
    <property type="entry name" value="Cu-oxidase_C"/>
</dbReference>
<evidence type="ECO:0000256" key="2">
    <source>
        <dbReference type="ARBA" id="ARBA00023002"/>
    </source>
</evidence>
<dbReference type="OrthoDB" id="9757546at2"/>
<dbReference type="InterPro" id="IPR001117">
    <property type="entry name" value="Cu-oxidase_2nd"/>
</dbReference>
<dbReference type="NCBIfam" id="TIGR01480">
    <property type="entry name" value="copper_res_A"/>
    <property type="match status" value="1"/>
</dbReference>
<keyword evidence="2" id="KW-0560">Oxidoreductase</keyword>
<evidence type="ECO:0000256" key="3">
    <source>
        <dbReference type="ARBA" id="ARBA00023008"/>
    </source>
</evidence>
<name>A0A5R8MJM9_9GAMM</name>
<dbReference type="GO" id="GO:0005507">
    <property type="term" value="F:copper ion binding"/>
    <property type="evidence" value="ECO:0007669"/>
    <property type="project" value="InterPro"/>
</dbReference>
<dbReference type="PANTHER" id="PTHR11709">
    <property type="entry name" value="MULTI-COPPER OXIDASE"/>
    <property type="match status" value="1"/>
</dbReference>
<dbReference type="PROSITE" id="PS51318">
    <property type="entry name" value="TAT"/>
    <property type="match status" value="1"/>
</dbReference>
<feature type="domain" description="Plastocyanin-like" evidence="4">
    <location>
        <begin position="182"/>
        <end position="355"/>
    </location>
</feature>
<accession>A0A5R8MJM9</accession>
<dbReference type="SUPFAM" id="SSF49503">
    <property type="entry name" value="Cupredoxins"/>
    <property type="match status" value="3"/>
</dbReference>
<dbReference type="InterPro" id="IPR002355">
    <property type="entry name" value="Cu_oxidase_Cu_BS"/>
</dbReference>
<dbReference type="InterPro" id="IPR011707">
    <property type="entry name" value="Cu-oxidase-like_N"/>
</dbReference>
<dbReference type="AlphaFoldDB" id="A0A5R8MJM9"/>
<dbReference type="PANTHER" id="PTHR11709:SF394">
    <property type="entry name" value="FI03373P-RELATED"/>
    <property type="match status" value="1"/>
</dbReference>
<dbReference type="GO" id="GO:0016491">
    <property type="term" value="F:oxidoreductase activity"/>
    <property type="evidence" value="ECO:0007669"/>
    <property type="project" value="UniProtKB-KW"/>
</dbReference>
<dbReference type="EMBL" id="VBUI01000006">
    <property type="protein sequence ID" value="TLF52261.1"/>
    <property type="molecule type" value="Genomic_DNA"/>
</dbReference>
<evidence type="ECO:0000256" key="1">
    <source>
        <dbReference type="ARBA" id="ARBA00022723"/>
    </source>
</evidence>
<dbReference type="InterPro" id="IPR006311">
    <property type="entry name" value="TAT_signal"/>
</dbReference>
<evidence type="ECO:0000259" key="6">
    <source>
        <dbReference type="Pfam" id="PF07732"/>
    </source>
</evidence>
<dbReference type="InterPro" id="IPR006376">
    <property type="entry name" value="Cu-R_CopA"/>
</dbReference>
<dbReference type="CDD" id="cd13848">
    <property type="entry name" value="CuRO_1_CopA"/>
    <property type="match status" value="1"/>
</dbReference>
<keyword evidence="3" id="KW-0186">Copper</keyword>
<gene>
    <name evidence="7" type="ORF">FEI13_05165</name>
</gene>
<comment type="caution">
    <text evidence="7">The sequence shown here is derived from an EMBL/GenBank/DDBJ whole genome shotgun (WGS) entry which is preliminary data.</text>
</comment>
<dbReference type="Proteomes" id="UP000306973">
    <property type="component" value="Unassembled WGS sequence"/>
</dbReference>
<dbReference type="RefSeq" id="WP_138180046.1">
    <property type="nucleotide sequence ID" value="NZ_VBUI01000006.1"/>
</dbReference>
<protein>
    <submittedName>
        <fullName evidence="7">Copper resistance system multicopper oxidase</fullName>
    </submittedName>
</protein>
<feature type="domain" description="Plastocyanin-like" evidence="5">
    <location>
        <begin position="461"/>
        <end position="579"/>
    </location>
</feature>
<dbReference type="PROSITE" id="PS00080">
    <property type="entry name" value="MULTICOPPER_OXIDASE2"/>
    <property type="match status" value="1"/>
</dbReference>
<dbReference type="InterPro" id="IPR034284">
    <property type="entry name" value="CuRO_1_CopA"/>
</dbReference>